<dbReference type="Proteomes" id="UP000886501">
    <property type="component" value="Unassembled WGS sequence"/>
</dbReference>
<protein>
    <submittedName>
        <fullName evidence="1">Uncharacterized protein</fullName>
    </submittedName>
</protein>
<evidence type="ECO:0000313" key="1">
    <source>
        <dbReference type="EMBL" id="KAF9643965.1"/>
    </source>
</evidence>
<accession>A0ACB6Z3L2</accession>
<keyword evidence="2" id="KW-1185">Reference proteome</keyword>
<reference evidence="1" key="2">
    <citation type="journal article" date="2020" name="Nat. Commun.">
        <title>Large-scale genome sequencing of mycorrhizal fungi provides insights into the early evolution of symbiotic traits.</title>
        <authorList>
            <person name="Miyauchi S."/>
            <person name="Kiss E."/>
            <person name="Kuo A."/>
            <person name="Drula E."/>
            <person name="Kohler A."/>
            <person name="Sanchez-Garcia M."/>
            <person name="Morin E."/>
            <person name="Andreopoulos B."/>
            <person name="Barry K.W."/>
            <person name="Bonito G."/>
            <person name="Buee M."/>
            <person name="Carver A."/>
            <person name="Chen C."/>
            <person name="Cichocki N."/>
            <person name="Clum A."/>
            <person name="Culley D."/>
            <person name="Crous P.W."/>
            <person name="Fauchery L."/>
            <person name="Girlanda M."/>
            <person name="Hayes R.D."/>
            <person name="Keri Z."/>
            <person name="LaButti K."/>
            <person name="Lipzen A."/>
            <person name="Lombard V."/>
            <person name="Magnuson J."/>
            <person name="Maillard F."/>
            <person name="Murat C."/>
            <person name="Nolan M."/>
            <person name="Ohm R.A."/>
            <person name="Pangilinan J."/>
            <person name="Pereira M.F."/>
            <person name="Perotto S."/>
            <person name="Peter M."/>
            <person name="Pfister S."/>
            <person name="Riley R."/>
            <person name="Sitrit Y."/>
            <person name="Stielow J.B."/>
            <person name="Szollosi G."/>
            <person name="Zifcakova L."/>
            <person name="Stursova M."/>
            <person name="Spatafora J.W."/>
            <person name="Tedersoo L."/>
            <person name="Vaario L.M."/>
            <person name="Yamada A."/>
            <person name="Yan M."/>
            <person name="Wang P."/>
            <person name="Xu J."/>
            <person name="Bruns T."/>
            <person name="Baldrian P."/>
            <person name="Vilgalys R."/>
            <person name="Dunand C."/>
            <person name="Henrissat B."/>
            <person name="Grigoriev I.V."/>
            <person name="Hibbett D."/>
            <person name="Nagy L.G."/>
            <person name="Martin F.M."/>
        </authorList>
    </citation>
    <scope>NUCLEOTIDE SEQUENCE</scope>
    <source>
        <strain evidence="1">P2</strain>
    </source>
</reference>
<dbReference type="EMBL" id="MU118171">
    <property type="protein sequence ID" value="KAF9643965.1"/>
    <property type="molecule type" value="Genomic_DNA"/>
</dbReference>
<sequence>MLPGSRYPASVFTAHRIAAADPLQAIAVPPIVITSMFSLNFIRLRLTSMIHLYNAG</sequence>
<evidence type="ECO:0000313" key="2">
    <source>
        <dbReference type="Proteomes" id="UP000886501"/>
    </source>
</evidence>
<name>A0ACB6Z3L2_THEGA</name>
<comment type="caution">
    <text evidence="1">The sequence shown here is derived from an EMBL/GenBank/DDBJ whole genome shotgun (WGS) entry which is preliminary data.</text>
</comment>
<proteinExistence type="predicted"/>
<feature type="non-terminal residue" evidence="1">
    <location>
        <position position="1"/>
    </location>
</feature>
<reference evidence="1" key="1">
    <citation type="submission" date="2019-10" db="EMBL/GenBank/DDBJ databases">
        <authorList>
            <consortium name="DOE Joint Genome Institute"/>
            <person name="Kuo A."/>
            <person name="Miyauchi S."/>
            <person name="Kiss E."/>
            <person name="Drula E."/>
            <person name="Kohler A."/>
            <person name="Sanchez-Garcia M."/>
            <person name="Andreopoulos B."/>
            <person name="Barry K.W."/>
            <person name="Bonito G."/>
            <person name="Buee M."/>
            <person name="Carver A."/>
            <person name="Chen C."/>
            <person name="Cichocki N."/>
            <person name="Clum A."/>
            <person name="Culley D."/>
            <person name="Crous P.W."/>
            <person name="Fauchery L."/>
            <person name="Girlanda M."/>
            <person name="Hayes R."/>
            <person name="Keri Z."/>
            <person name="Labutti K."/>
            <person name="Lipzen A."/>
            <person name="Lombard V."/>
            <person name="Magnuson J."/>
            <person name="Maillard F."/>
            <person name="Morin E."/>
            <person name="Murat C."/>
            <person name="Nolan M."/>
            <person name="Ohm R."/>
            <person name="Pangilinan J."/>
            <person name="Pereira M."/>
            <person name="Perotto S."/>
            <person name="Peter M."/>
            <person name="Riley R."/>
            <person name="Sitrit Y."/>
            <person name="Stielow B."/>
            <person name="Szollosi G."/>
            <person name="Zifcakova L."/>
            <person name="Stursova M."/>
            <person name="Spatafora J.W."/>
            <person name="Tedersoo L."/>
            <person name="Vaario L.-M."/>
            <person name="Yamada A."/>
            <person name="Yan M."/>
            <person name="Wang P."/>
            <person name="Xu J."/>
            <person name="Bruns T."/>
            <person name="Baldrian P."/>
            <person name="Vilgalys R."/>
            <person name="Henrissat B."/>
            <person name="Grigoriev I.V."/>
            <person name="Hibbett D."/>
            <person name="Nagy L.G."/>
            <person name="Martin F.M."/>
        </authorList>
    </citation>
    <scope>NUCLEOTIDE SEQUENCE</scope>
    <source>
        <strain evidence="1">P2</strain>
    </source>
</reference>
<organism evidence="1 2">
    <name type="scientific">Thelephora ganbajun</name>
    <name type="common">Ganba fungus</name>
    <dbReference type="NCBI Taxonomy" id="370292"/>
    <lineage>
        <taxon>Eukaryota</taxon>
        <taxon>Fungi</taxon>
        <taxon>Dikarya</taxon>
        <taxon>Basidiomycota</taxon>
        <taxon>Agaricomycotina</taxon>
        <taxon>Agaricomycetes</taxon>
        <taxon>Thelephorales</taxon>
        <taxon>Thelephoraceae</taxon>
        <taxon>Thelephora</taxon>
    </lineage>
</organism>
<gene>
    <name evidence="1" type="ORF">BDM02DRAFT_3122663</name>
</gene>